<dbReference type="PANTHER" id="PTHR43476">
    <property type="entry name" value="3-(3-HYDROXY-PHENYL)PROPIONATE/3-HYDROXYCINNAMIC ACID HYDROXYLASE"/>
    <property type="match status" value="1"/>
</dbReference>
<dbReference type="RefSeq" id="WP_144449293.1">
    <property type="nucleotide sequence ID" value="NZ_VLKZ01000002.1"/>
</dbReference>
<dbReference type="EMBL" id="VLKZ01000002">
    <property type="protein sequence ID" value="TWI59221.1"/>
    <property type="molecule type" value="Genomic_DNA"/>
</dbReference>
<dbReference type="Gene3D" id="3.50.50.60">
    <property type="entry name" value="FAD/NAD(P)-binding domain"/>
    <property type="match status" value="1"/>
</dbReference>
<evidence type="ECO:0000256" key="1">
    <source>
        <dbReference type="ARBA" id="ARBA00023002"/>
    </source>
</evidence>
<dbReference type="GO" id="GO:0016491">
    <property type="term" value="F:oxidoreductase activity"/>
    <property type="evidence" value="ECO:0007669"/>
    <property type="project" value="UniProtKB-KW"/>
</dbReference>
<dbReference type="SUPFAM" id="SSF51905">
    <property type="entry name" value="FAD/NAD(P)-binding domain"/>
    <property type="match status" value="1"/>
</dbReference>
<organism evidence="3 4">
    <name type="scientific">Halalkalibacter nanhaiisediminis</name>
    <dbReference type="NCBI Taxonomy" id="688079"/>
    <lineage>
        <taxon>Bacteria</taxon>
        <taxon>Bacillati</taxon>
        <taxon>Bacillota</taxon>
        <taxon>Bacilli</taxon>
        <taxon>Bacillales</taxon>
        <taxon>Bacillaceae</taxon>
        <taxon>Halalkalibacter</taxon>
    </lineage>
</organism>
<reference evidence="3 4" key="1">
    <citation type="journal article" date="2015" name="Stand. Genomic Sci.">
        <title>Genomic Encyclopedia of Bacterial and Archaeal Type Strains, Phase III: the genomes of soil and plant-associated and newly described type strains.</title>
        <authorList>
            <person name="Whitman W.B."/>
            <person name="Woyke T."/>
            <person name="Klenk H.P."/>
            <person name="Zhou Y."/>
            <person name="Lilburn T.G."/>
            <person name="Beck B.J."/>
            <person name="De Vos P."/>
            <person name="Vandamme P."/>
            <person name="Eisen J.A."/>
            <person name="Garrity G."/>
            <person name="Hugenholtz P."/>
            <person name="Kyrpides N.C."/>
        </authorList>
    </citation>
    <scope>NUCLEOTIDE SEQUENCE [LARGE SCALE GENOMIC DNA]</scope>
    <source>
        <strain evidence="3 4">CGMCC 1.10116</strain>
    </source>
</reference>
<evidence type="ECO:0000313" key="3">
    <source>
        <dbReference type="EMBL" id="TWI59221.1"/>
    </source>
</evidence>
<gene>
    <name evidence="3" type="ORF">IQ10_00934</name>
</gene>
<feature type="domain" description="FAD-binding" evidence="2">
    <location>
        <begin position="2"/>
        <end position="319"/>
    </location>
</feature>
<dbReference type="PRINTS" id="PR00420">
    <property type="entry name" value="RNGMNOXGNASE"/>
</dbReference>
<protein>
    <submittedName>
        <fullName evidence="3">2-polyprenyl-6-methoxyphenol hydroxylase-like FAD-dependent oxidoreductase</fullName>
    </submittedName>
</protein>
<dbReference type="InterPro" id="IPR002938">
    <property type="entry name" value="FAD-bd"/>
</dbReference>
<comment type="caution">
    <text evidence="3">The sequence shown here is derived from an EMBL/GenBank/DDBJ whole genome shotgun (WGS) entry which is preliminary data.</text>
</comment>
<dbReference type="InterPro" id="IPR050631">
    <property type="entry name" value="PheA/TfdB_FAD_monoxygenase"/>
</dbReference>
<evidence type="ECO:0000313" key="4">
    <source>
        <dbReference type="Proteomes" id="UP000315711"/>
    </source>
</evidence>
<dbReference type="AlphaFoldDB" id="A0A562QR43"/>
<dbReference type="OrthoDB" id="9766816at2"/>
<sequence length="432" mass="49410">MKVEVLIIGGGVAGLSLALKLVKQSISVMVVERDSGFGHIYKGELLQPKTLMIFNQLGLAPVLKPEVNPLQEIITKELNDKNEEMLNVVMSYRKLPTLFQSAAMIPHNRLKELLLKEAIAYDCFHLMQPATFLELKSNHQAIVKKEEETVVISANIIVGADGRGSKIRKSKNVSLKTQKYQHDFLTFSFPSPPNLNHGEMIADETRFLGLFPLPNQRVRTVLLIRPGEYKQFKQEGLQTVYDHYIRLQPKLDGYVQQVKKWKEIQLMMPIRHTVNRYFVDNIIIIGDAAHSVHPMAGEGMNLAIQDADILGELISWMYETNQATEYSLFQWFESVRKERVNYLSWLSHMSAYMYGIQGKGWQQLRVAAIKKLVETELLHVKHMLNISGAGLWPFQALDGLKALTSGKRTLHQKEIERHIFSTSSDYPWQIDK</sequence>
<keyword evidence="1" id="KW-0560">Oxidoreductase</keyword>
<evidence type="ECO:0000259" key="2">
    <source>
        <dbReference type="Pfam" id="PF01494"/>
    </source>
</evidence>
<keyword evidence="4" id="KW-1185">Reference proteome</keyword>
<dbReference type="InterPro" id="IPR036188">
    <property type="entry name" value="FAD/NAD-bd_sf"/>
</dbReference>
<name>A0A562QR43_9BACI</name>
<dbReference type="PANTHER" id="PTHR43476:SF5">
    <property type="entry name" value="FAD-DEPENDENT MONOOXYGENASE"/>
    <property type="match status" value="1"/>
</dbReference>
<dbReference type="Proteomes" id="UP000315711">
    <property type="component" value="Unassembled WGS sequence"/>
</dbReference>
<dbReference type="Pfam" id="PF01494">
    <property type="entry name" value="FAD_binding_3"/>
    <property type="match status" value="1"/>
</dbReference>
<accession>A0A562QR43</accession>
<proteinExistence type="predicted"/>
<dbReference type="GO" id="GO:0071949">
    <property type="term" value="F:FAD binding"/>
    <property type="evidence" value="ECO:0007669"/>
    <property type="project" value="InterPro"/>
</dbReference>